<reference evidence="3" key="1">
    <citation type="submission" date="2018-06" db="EMBL/GenBank/DDBJ databases">
        <authorList>
            <person name="Zhirakovskaya E."/>
        </authorList>
    </citation>
    <scope>NUCLEOTIDE SEQUENCE</scope>
</reference>
<protein>
    <recommendedName>
        <fullName evidence="2">Helicase XPB/Ssl2 N-terminal domain-containing protein</fullName>
    </recommendedName>
</protein>
<feature type="domain" description="Helicase XPB/Ssl2 N-terminal" evidence="2">
    <location>
        <begin position="420"/>
        <end position="534"/>
    </location>
</feature>
<evidence type="ECO:0000259" key="2">
    <source>
        <dbReference type="Pfam" id="PF13625"/>
    </source>
</evidence>
<dbReference type="Pfam" id="PF13625">
    <property type="entry name" value="Helicase_C_3"/>
    <property type="match status" value="1"/>
</dbReference>
<organism evidence="3">
    <name type="scientific">hydrothermal vent metagenome</name>
    <dbReference type="NCBI Taxonomy" id="652676"/>
    <lineage>
        <taxon>unclassified sequences</taxon>
        <taxon>metagenomes</taxon>
        <taxon>ecological metagenomes</taxon>
    </lineage>
</organism>
<feature type="region of interest" description="Disordered" evidence="1">
    <location>
        <begin position="157"/>
        <end position="183"/>
    </location>
</feature>
<evidence type="ECO:0000313" key="3">
    <source>
        <dbReference type="EMBL" id="VAW32849.1"/>
    </source>
</evidence>
<accession>A0A3B0V7L8</accession>
<dbReference type="AlphaFoldDB" id="A0A3B0V7L8"/>
<dbReference type="EMBL" id="UOEU01000398">
    <property type="protein sequence ID" value="VAW32849.1"/>
    <property type="molecule type" value="Genomic_DNA"/>
</dbReference>
<sequence>MRTLVQTLQEHELIVLRVIGEWWELDLTGADKDASVKALAKQLDQLDFAQEVLYLPPEEAAAIQTLLQGNGRSPVAAFERLHGEVRMMGPGALEREEPWFDPVSPAEALWYRGFVYRGFDETAEGMIEFYTIPQDLLAKLPQPEKVEVLKETATSAGSVQAVSSLTPTAEPNRHEPTNSSTAGSAAVDDLTTLLALAQRTSLRSETLDLLQRLLLNPDPDRRSLLINLAREMGMLREVEGGIRPTRTAVSWLTKSREAQLRDLMDAWSRSGWNDLCHTPDLHCEGDQWQNDPILARTALLDGLPRTPEWYKLADLIAHIKQTDPDFQRPDGNYDTWYIRDVAQDNYLSGIENWELVEGRLLAFLVGGPLCWLGLAETACTEPAEVAVQGKSILFRLTDRALEWLASTPPATEEVTVPINVQPDGTILATHNANRHHRFQVARISEPQPIVVGKPYRYQITPASLKQARAEGIEPDRILTFLQEASERPLPMTTKRGIERWRERGVEGRLETAVILRVREAGILETLRTNPKTRTYIDESLGELAATVRLENWHKLRQAAAHLGLLLDSNVTH</sequence>
<evidence type="ECO:0000256" key="1">
    <source>
        <dbReference type="SAM" id="MobiDB-lite"/>
    </source>
</evidence>
<dbReference type="InterPro" id="IPR032830">
    <property type="entry name" value="XPB/Ssl2_N"/>
</dbReference>
<gene>
    <name evidence="3" type="ORF">MNBD_CHLOROFLEXI01-487</name>
</gene>
<feature type="compositionally biased region" description="Polar residues" evidence="1">
    <location>
        <begin position="157"/>
        <end position="169"/>
    </location>
</feature>
<name>A0A3B0V7L8_9ZZZZ</name>
<proteinExistence type="predicted"/>